<feature type="transmembrane region" description="Helical" evidence="1">
    <location>
        <begin position="177"/>
        <end position="202"/>
    </location>
</feature>
<reference evidence="2" key="1">
    <citation type="journal article" date="2015" name="Nature">
        <title>Complex archaea that bridge the gap between prokaryotes and eukaryotes.</title>
        <authorList>
            <person name="Spang A."/>
            <person name="Saw J.H."/>
            <person name="Jorgensen S.L."/>
            <person name="Zaremba-Niedzwiedzka K."/>
            <person name="Martijn J."/>
            <person name="Lind A.E."/>
            <person name="van Eijk R."/>
            <person name="Schleper C."/>
            <person name="Guy L."/>
            <person name="Ettema T.J."/>
        </authorList>
    </citation>
    <scope>NUCLEOTIDE SEQUENCE</scope>
</reference>
<organism evidence="2">
    <name type="scientific">marine sediment metagenome</name>
    <dbReference type="NCBI Taxonomy" id="412755"/>
    <lineage>
        <taxon>unclassified sequences</taxon>
        <taxon>metagenomes</taxon>
        <taxon>ecological metagenomes</taxon>
    </lineage>
</organism>
<proteinExistence type="predicted"/>
<accession>A0A0F9PCE5</accession>
<dbReference type="Pfam" id="PF04854">
    <property type="entry name" value="DUF624"/>
    <property type="match status" value="1"/>
</dbReference>
<evidence type="ECO:0008006" key="3">
    <source>
        <dbReference type="Google" id="ProtNLM"/>
    </source>
</evidence>
<keyword evidence="1" id="KW-1133">Transmembrane helix</keyword>
<protein>
    <recommendedName>
        <fullName evidence="3">DUF624 domain-containing protein</fullName>
    </recommendedName>
</protein>
<name>A0A0F9PCE5_9ZZZZ</name>
<feature type="transmembrane region" description="Helical" evidence="1">
    <location>
        <begin position="24"/>
        <end position="47"/>
    </location>
</feature>
<dbReference type="InterPro" id="IPR006938">
    <property type="entry name" value="DUF624"/>
</dbReference>
<evidence type="ECO:0000313" key="2">
    <source>
        <dbReference type="EMBL" id="KKM98680.1"/>
    </source>
</evidence>
<dbReference type="EMBL" id="LAZR01005590">
    <property type="protein sequence ID" value="KKM98680.1"/>
    <property type="molecule type" value="Genomic_DNA"/>
</dbReference>
<dbReference type="AlphaFoldDB" id="A0A0F9PCE5"/>
<feature type="transmembrane region" description="Helical" evidence="1">
    <location>
        <begin position="59"/>
        <end position="81"/>
    </location>
</feature>
<evidence type="ECO:0000256" key="1">
    <source>
        <dbReference type="SAM" id="Phobius"/>
    </source>
</evidence>
<keyword evidence="1" id="KW-0472">Membrane</keyword>
<sequence length="265" mass="29889">MPEENSQISKPSVRRAMKFALGDAYHNAGTVILTNLFWTATFLPSLLIGLRMREGSSPLYFLLLGGSFLLTSPALAGIYAISRKVAIKEYDIERSDFFSGIKEHWKKSLIFSLICVIVPLVVGSSLMFYGQLISTNPLNIILWVVSVWILIFFLLAQVYFFPLAITQKMGVVQILKTSFLLALNNIGFTLVILLLELLILLLSSITGIIFLAGVSVIALLQSNAFVEIAKRYTGEEIRKEIKREGDEKKNLRDVIRDIFFPWKYD</sequence>
<keyword evidence="1" id="KW-0812">Transmembrane</keyword>
<feature type="transmembrane region" description="Helical" evidence="1">
    <location>
        <begin position="140"/>
        <end position="165"/>
    </location>
</feature>
<feature type="transmembrane region" description="Helical" evidence="1">
    <location>
        <begin position="109"/>
        <end position="128"/>
    </location>
</feature>
<comment type="caution">
    <text evidence="2">The sequence shown here is derived from an EMBL/GenBank/DDBJ whole genome shotgun (WGS) entry which is preliminary data.</text>
</comment>
<gene>
    <name evidence="2" type="ORF">LCGC14_1155510</name>
</gene>
<feature type="transmembrane region" description="Helical" evidence="1">
    <location>
        <begin position="208"/>
        <end position="229"/>
    </location>
</feature>